<feature type="signal peptide" evidence="2">
    <location>
        <begin position="1"/>
        <end position="26"/>
    </location>
</feature>
<dbReference type="RefSeq" id="WP_344326519.1">
    <property type="nucleotide sequence ID" value="NZ_BAAASZ010000031.1"/>
</dbReference>
<comment type="caution">
    <text evidence="3">The sequence shown here is derived from an EMBL/GenBank/DDBJ whole genome shotgun (WGS) entry which is preliminary data.</text>
</comment>
<evidence type="ECO:0008006" key="5">
    <source>
        <dbReference type="Google" id="ProtNLM"/>
    </source>
</evidence>
<evidence type="ECO:0000256" key="2">
    <source>
        <dbReference type="SAM" id="SignalP"/>
    </source>
</evidence>
<keyword evidence="2" id="KW-0732">Signal</keyword>
<evidence type="ECO:0000313" key="3">
    <source>
        <dbReference type="EMBL" id="GAA2456459.1"/>
    </source>
</evidence>
<keyword evidence="4" id="KW-1185">Reference proteome</keyword>
<protein>
    <recommendedName>
        <fullName evidence="5">Secreted protein</fullName>
    </recommendedName>
</protein>
<proteinExistence type="predicted"/>
<gene>
    <name evidence="3" type="ORF">GCM10010405_45570</name>
</gene>
<evidence type="ECO:0000313" key="4">
    <source>
        <dbReference type="Proteomes" id="UP001501638"/>
    </source>
</evidence>
<dbReference type="Proteomes" id="UP001501638">
    <property type="component" value="Unassembled WGS sequence"/>
</dbReference>
<feature type="region of interest" description="Disordered" evidence="1">
    <location>
        <begin position="87"/>
        <end position="134"/>
    </location>
</feature>
<accession>A0ABN3KD51</accession>
<reference evidence="3 4" key="1">
    <citation type="journal article" date="2019" name="Int. J. Syst. Evol. Microbiol.">
        <title>The Global Catalogue of Microorganisms (GCM) 10K type strain sequencing project: providing services to taxonomists for standard genome sequencing and annotation.</title>
        <authorList>
            <consortium name="The Broad Institute Genomics Platform"/>
            <consortium name="The Broad Institute Genome Sequencing Center for Infectious Disease"/>
            <person name="Wu L."/>
            <person name="Ma J."/>
        </authorList>
    </citation>
    <scope>NUCLEOTIDE SEQUENCE [LARGE SCALE GENOMIC DNA]</scope>
    <source>
        <strain evidence="3 4">JCM 6305</strain>
    </source>
</reference>
<evidence type="ECO:0000256" key="1">
    <source>
        <dbReference type="SAM" id="MobiDB-lite"/>
    </source>
</evidence>
<feature type="compositionally biased region" description="Basic and acidic residues" evidence="1">
    <location>
        <begin position="100"/>
        <end position="134"/>
    </location>
</feature>
<sequence>MKLKKTLFVSFAAAMALAGGAASAHAGEAKFENNNQILPCPNLEVVNIPILSGDINNLDCSRNYKEEIEVKKVTKIEKDEKFSFAPKFAQLQGQAQGQEQDAKAKQGQKHDEREYDRDHDKKDDKDDKDYDKKD</sequence>
<organism evidence="3 4">
    <name type="scientific">Streptomyces macrosporus</name>
    <dbReference type="NCBI Taxonomy" id="44032"/>
    <lineage>
        <taxon>Bacteria</taxon>
        <taxon>Bacillati</taxon>
        <taxon>Actinomycetota</taxon>
        <taxon>Actinomycetes</taxon>
        <taxon>Kitasatosporales</taxon>
        <taxon>Streptomycetaceae</taxon>
        <taxon>Streptomyces</taxon>
    </lineage>
</organism>
<name>A0ABN3KD51_9ACTN</name>
<dbReference type="EMBL" id="BAAASZ010000031">
    <property type="protein sequence ID" value="GAA2456459.1"/>
    <property type="molecule type" value="Genomic_DNA"/>
</dbReference>
<feature type="compositionally biased region" description="Low complexity" evidence="1">
    <location>
        <begin position="89"/>
        <end position="99"/>
    </location>
</feature>
<feature type="chain" id="PRO_5046491389" description="Secreted protein" evidence="2">
    <location>
        <begin position="27"/>
        <end position="134"/>
    </location>
</feature>